<gene>
    <name evidence="1" type="ORF">UR68_C0005G0038</name>
</gene>
<dbReference type="STRING" id="1618478.UR68_C0005G0038"/>
<proteinExistence type="predicted"/>
<evidence type="ECO:0000313" key="1">
    <source>
        <dbReference type="EMBL" id="KKP73304.1"/>
    </source>
</evidence>
<protein>
    <submittedName>
        <fullName evidence="1">Uncharacterized protein</fullName>
    </submittedName>
</protein>
<dbReference type="EMBL" id="LBQC01000005">
    <property type="protein sequence ID" value="KKP73304.1"/>
    <property type="molecule type" value="Genomic_DNA"/>
</dbReference>
<organism evidence="1 2">
    <name type="scientific">Candidatus Roizmanbacteria bacterium GW2011_GWA2_35_19</name>
    <dbReference type="NCBI Taxonomy" id="1618478"/>
    <lineage>
        <taxon>Bacteria</taxon>
        <taxon>Candidatus Roizmaniibacteriota</taxon>
    </lineage>
</organism>
<accession>A0A0G0BVD9</accession>
<dbReference type="AlphaFoldDB" id="A0A0G0BVD9"/>
<evidence type="ECO:0000313" key="2">
    <source>
        <dbReference type="Proteomes" id="UP000034457"/>
    </source>
</evidence>
<name>A0A0G0BVD9_9BACT</name>
<dbReference type="Proteomes" id="UP000034457">
    <property type="component" value="Unassembled WGS sequence"/>
</dbReference>
<sequence length="234" mass="27086">MALTHNQINRLWYKPIYDNFKKHGFVKHIFTSKDAEDFIRTGAYLIKEAEKRSNIIIPWDENRRYEILANPRLENAFVALGAEYLLKGVFLIKGYAINEPKQLSAPIRHPIILKGNKNKLLTNEVHDLSYIVDHIASVIDFTDFDKSQKNDEAKAKAELKGKRLAGITRMTIPFPSAKQILVYLHFKRNFALHRPFTIPEFRGITQHIFKLLDYIAQKGTGRTIEVLAKLNDEL</sequence>
<reference evidence="1 2" key="1">
    <citation type="journal article" date="2015" name="Nature">
        <title>rRNA introns, odd ribosomes, and small enigmatic genomes across a large radiation of phyla.</title>
        <authorList>
            <person name="Brown C.T."/>
            <person name="Hug L.A."/>
            <person name="Thomas B.C."/>
            <person name="Sharon I."/>
            <person name="Castelle C.J."/>
            <person name="Singh A."/>
            <person name="Wilkins M.J."/>
            <person name="Williams K.H."/>
            <person name="Banfield J.F."/>
        </authorList>
    </citation>
    <scope>NUCLEOTIDE SEQUENCE [LARGE SCALE GENOMIC DNA]</scope>
</reference>
<comment type="caution">
    <text evidence="1">The sequence shown here is derived from an EMBL/GenBank/DDBJ whole genome shotgun (WGS) entry which is preliminary data.</text>
</comment>